<comment type="caution">
    <text evidence="3">The sequence shown here is derived from an EMBL/GenBank/DDBJ whole genome shotgun (WGS) entry which is preliminary data.</text>
</comment>
<dbReference type="STRING" id="1849047.A0A3D8RAW7"/>
<protein>
    <submittedName>
        <fullName evidence="3">Actin patch protein 1</fullName>
    </submittedName>
</protein>
<feature type="compositionally biased region" description="Polar residues" evidence="1">
    <location>
        <begin position="724"/>
        <end position="734"/>
    </location>
</feature>
<feature type="region of interest" description="Disordered" evidence="1">
    <location>
        <begin position="1"/>
        <end position="27"/>
    </location>
</feature>
<dbReference type="PANTHER" id="PTHR28208:SF3">
    <property type="entry name" value="PHOSPHATIDATE PHOSPHATASE APP1"/>
    <property type="match status" value="1"/>
</dbReference>
<keyword evidence="4" id="KW-1185">Reference proteome</keyword>
<name>A0A3D8RAW7_9HELO</name>
<organism evidence="3 4">
    <name type="scientific">Coleophoma cylindrospora</name>
    <dbReference type="NCBI Taxonomy" id="1849047"/>
    <lineage>
        <taxon>Eukaryota</taxon>
        <taxon>Fungi</taxon>
        <taxon>Dikarya</taxon>
        <taxon>Ascomycota</taxon>
        <taxon>Pezizomycotina</taxon>
        <taxon>Leotiomycetes</taxon>
        <taxon>Helotiales</taxon>
        <taxon>Dermateaceae</taxon>
        <taxon>Coleophoma</taxon>
    </lineage>
</organism>
<dbReference type="GO" id="GO:0008195">
    <property type="term" value="F:phosphatidate phosphatase activity"/>
    <property type="evidence" value="ECO:0007669"/>
    <property type="project" value="InterPro"/>
</dbReference>
<feature type="region of interest" description="Disordered" evidence="1">
    <location>
        <begin position="83"/>
        <end position="115"/>
    </location>
</feature>
<feature type="domain" description="Phosphatidate phosphatase APP1 catalytic" evidence="2">
    <location>
        <begin position="360"/>
        <end position="509"/>
    </location>
</feature>
<dbReference type="PIRSF" id="PIRSF037464">
    <property type="entry name" value="UCP037464_APP1"/>
    <property type="match status" value="1"/>
</dbReference>
<gene>
    <name evidence="3" type="ORF">BP6252_07718</name>
</gene>
<feature type="region of interest" description="Disordered" evidence="1">
    <location>
        <begin position="835"/>
        <end position="858"/>
    </location>
</feature>
<feature type="compositionally biased region" description="Basic and acidic residues" evidence="1">
    <location>
        <begin position="193"/>
        <end position="209"/>
    </location>
</feature>
<dbReference type="AlphaFoldDB" id="A0A3D8RAW7"/>
<proteinExistence type="predicted"/>
<feature type="compositionally biased region" description="Basic and acidic residues" evidence="1">
    <location>
        <begin position="170"/>
        <end position="180"/>
    </location>
</feature>
<feature type="compositionally biased region" description="Polar residues" evidence="1">
    <location>
        <begin position="640"/>
        <end position="649"/>
    </location>
</feature>
<feature type="compositionally biased region" description="Basic and acidic residues" evidence="1">
    <location>
        <begin position="231"/>
        <end position="256"/>
    </location>
</feature>
<dbReference type="PANTHER" id="PTHR28208">
    <property type="entry name" value="PHOSPHATIDATE PHOSPHATASE APP1"/>
    <property type="match status" value="1"/>
</dbReference>
<accession>A0A3D8RAW7</accession>
<sequence>MTSSGSMPAYGGGFDENKERGSRRRKVAGFLKAANELRQSYTQQYSQKWGGEHEEEDDLGIPGAFPDVAIVRNGDEQLVLFPSYAKRHTKEQPKQPDVVSKAKRYSSDDSDGASDAEYWAREWKKFEDDRAVVDVDVRGWIYSPHRGPMSRKNRMLIGLARRLSGVPAPAREDSVSKSRETSPGSQSLRKRHEAHEALREQQKIAREAENILQKGQSEEDTAMRGGYSENPKGDYSDTEHIYDDRGRRGGSPDESPRPGQLAKRTSWNQPSDMTTAELQVANANLMARLKPFLTNPLVSTPITIFFYNDKTSVSRTVTTNDAGHFTLRAPLEFVPTHVRVLASENLSATEEVKITEMKGVSLISDVDDTIKHTSIGSGARETFRNAFIRDLKDLTIDGVKEWYNTMYNMGVGIHYVSNAPWQLFPVLVSYFQVAGLPPGSYHLKQYSGMLQGIFEPVAERKKGTLERILRDFPERKFLLNGDSGEADLEVYTEVALANPGRVIGIFIRDVTTPEHAGFFDAAMGPLTGNRRNDRFKSQPENGRKQTAPIPHPPERRPILPPRIKSEAIPQTSSGPRMGKLIDIDDEPELPKVHDSHRTILPRSTSDFEALESPRRQSDAVSLTKTPPPPRPSKPLSLRSQTNQAVTNSLEAAPTSRGTPPPPPKPRRAKNLSDPAYGTHPLAHVYSTEDLENSDQSYVSSARNKISAAYNGLPEVRSYLPGAGQRTNSNSSINSDKAPPPPPRHTTTASSTSQASSRLSWGTKDADISDDDFYATSSASSAPVNKKLELWKRRWKAAKDVLDAQGVPLRSWRRGQDICIEVVQLIEKEMTQMGVEGYGSSKGKTGEGGGEVKVKDIKR</sequence>
<feature type="region of interest" description="Disordered" evidence="1">
    <location>
        <begin position="165"/>
        <end position="271"/>
    </location>
</feature>
<evidence type="ECO:0000313" key="3">
    <source>
        <dbReference type="EMBL" id="RDW71155.1"/>
    </source>
</evidence>
<dbReference type="Pfam" id="PF09949">
    <property type="entry name" value="APP1_cat"/>
    <property type="match status" value="1"/>
</dbReference>
<evidence type="ECO:0000256" key="1">
    <source>
        <dbReference type="SAM" id="MobiDB-lite"/>
    </source>
</evidence>
<feature type="compositionally biased region" description="Basic and acidic residues" evidence="1">
    <location>
        <begin position="588"/>
        <end position="597"/>
    </location>
</feature>
<feature type="region of interest" description="Disordered" evidence="1">
    <location>
        <begin position="716"/>
        <end position="761"/>
    </location>
</feature>
<dbReference type="Proteomes" id="UP000256645">
    <property type="component" value="Unassembled WGS sequence"/>
</dbReference>
<evidence type="ECO:0000313" key="4">
    <source>
        <dbReference type="Proteomes" id="UP000256645"/>
    </source>
</evidence>
<dbReference type="EMBL" id="PDLM01000008">
    <property type="protein sequence ID" value="RDW71155.1"/>
    <property type="molecule type" value="Genomic_DNA"/>
</dbReference>
<dbReference type="InterPro" id="IPR019236">
    <property type="entry name" value="APP1_cat"/>
</dbReference>
<reference evidence="3 4" key="1">
    <citation type="journal article" date="2018" name="IMA Fungus">
        <title>IMA Genome-F 9: Draft genome sequence of Annulohypoxylon stygium, Aspergillus mulundensis, Berkeleyomyces basicola (syn. Thielaviopsis basicola), Ceratocystis smalleyi, two Cercospora beticola strains, Coleophoma cylindrospora, Fusarium fracticaudum, Phialophora cf. hyalina, and Morchella septimelata.</title>
        <authorList>
            <person name="Wingfield B.D."/>
            <person name="Bills G.F."/>
            <person name="Dong Y."/>
            <person name="Huang W."/>
            <person name="Nel W.J."/>
            <person name="Swalarsk-Parry B.S."/>
            <person name="Vaghefi N."/>
            <person name="Wilken P.M."/>
            <person name="An Z."/>
            <person name="de Beer Z.W."/>
            <person name="De Vos L."/>
            <person name="Chen L."/>
            <person name="Duong T.A."/>
            <person name="Gao Y."/>
            <person name="Hammerbacher A."/>
            <person name="Kikkert J.R."/>
            <person name="Li Y."/>
            <person name="Li H."/>
            <person name="Li K."/>
            <person name="Li Q."/>
            <person name="Liu X."/>
            <person name="Ma X."/>
            <person name="Naidoo K."/>
            <person name="Pethybridge S.J."/>
            <person name="Sun J."/>
            <person name="Steenkamp E.T."/>
            <person name="van der Nest M.A."/>
            <person name="van Wyk S."/>
            <person name="Wingfield M.J."/>
            <person name="Xiong C."/>
            <person name="Yue Q."/>
            <person name="Zhang X."/>
        </authorList>
    </citation>
    <scope>NUCLEOTIDE SEQUENCE [LARGE SCALE GENOMIC DNA]</scope>
    <source>
        <strain evidence="3 4">BP6252</strain>
    </source>
</reference>
<feature type="region of interest" description="Disordered" evidence="1">
    <location>
        <begin position="521"/>
        <end position="701"/>
    </location>
</feature>
<feature type="compositionally biased region" description="Basic and acidic residues" evidence="1">
    <location>
        <begin position="530"/>
        <end position="543"/>
    </location>
</feature>
<dbReference type="InterPro" id="IPR052935">
    <property type="entry name" value="Mg2+_PAP"/>
</dbReference>
<dbReference type="InterPro" id="IPR017210">
    <property type="entry name" value="APP1"/>
</dbReference>
<feature type="compositionally biased region" description="Low complexity" evidence="1">
    <location>
        <begin position="745"/>
        <end position="756"/>
    </location>
</feature>
<feature type="compositionally biased region" description="Basic and acidic residues" evidence="1">
    <location>
        <begin position="849"/>
        <end position="858"/>
    </location>
</feature>
<evidence type="ECO:0000259" key="2">
    <source>
        <dbReference type="Pfam" id="PF09949"/>
    </source>
</evidence>
<dbReference type="GO" id="GO:0030479">
    <property type="term" value="C:actin cortical patch"/>
    <property type="evidence" value="ECO:0007669"/>
    <property type="project" value="TreeGrafter"/>
</dbReference>
<dbReference type="OrthoDB" id="2117591at2759"/>